<dbReference type="RefSeq" id="WP_216961531.1">
    <property type="nucleotide sequence ID" value="NZ_JAHOPB010000001.1"/>
</dbReference>
<dbReference type="EMBL" id="JAHOPB010000001">
    <property type="protein sequence ID" value="MBU8874996.1"/>
    <property type="molecule type" value="Genomic_DNA"/>
</dbReference>
<evidence type="ECO:0000313" key="4">
    <source>
        <dbReference type="Proteomes" id="UP000727907"/>
    </source>
</evidence>
<evidence type="ECO:0008006" key="5">
    <source>
        <dbReference type="Google" id="ProtNLM"/>
    </source>
</evidence>
<dbReference type="Pfam" id="PF03401">
    <property type="entry name" value="TctC"/>
    <property type="match status" value="1"/>
</dbReference>
<organism evidence="3 4">
    <name type="scientific">Reyranella humidisoli</name>
    <dbReference type="NCBI Taxonomy" id="2849149"/>
    <lineage>
        <taxon>Bacteria</taxon>
        <taxon>Pseudomonadati</taxon>
        <taxon>Pseudomonadota</taxon>
        <taxon>Alphaproteobacteria</taxon>
        <taxon>Hyphomicrobiales</taxon>
        <taxon>Reyranellaceae</taxon>
        <taxon>Reyranella</taxon>
    </lineage>
</organism>
<dbReference type="Proteomes" id="UP000727907">
    <property type="component" value="Unassembled WGS sequence"/>
</dbReference>
<feature type="signal peptide" evidence="2">
    <location>
        <begin position="1"/>
        <end position="24"/>
    </location>
</feature>
<proteinExistence type="inferred from homology"/>
<evidence type="ECO:0000313" key="3">
    <source>
        <dbReference type="EMBL" id="MBU8874996.1"/>
    </source>
</evidence>
<sequence length="96" mass="9443">MKRTSVLVSVLGTLGVLLATAAGAQSYPTKPVRIVAPFPPGGVADVLARAIQPGLQEALGQQVVIDNKPGAGSTIGAEIVAGADPDGGTLLLASAE</sequence>
<evidence type="ECO:0000256" key="2">
    <source>
        <dbReference type="SAM" id="SignalP"/>
    </source>
</evidence>
<feature type="chain" id="PRO_5045049866" description="Tripartite tricarboxylate transporter substrate binding protein" evidence="2">
    <location>
        <begin position="25"/>
        <end position="96"/>
    </location>
</feature>
<reference evidence="3 4" key="1">
    <citation type="submission" date="2021-06" db="EMBL/GenBank/DDBJ databases">
        <authorList>
            <person name="Lee D.H."/>
        </authorList>
    </citation>
    <scope>NUCLEOTIDE SEQUENCE [LARGE SCALE GENOMIC DNA]</scope>
    <source>
        <strain evidence="3 4">MMS21-HV4-11</strain>
    </source>
</reference>
<evidence type="ECO:0000256" key="1">
    <source>
        <dbReference type="ARBA" id="ARBA00006987"/>
    </source>
</evidence>
<dbReference type="PANTHER" id="PTHR42928">
    <property type="entry name" value="TRICARBOXYLATE-BINDING PROTEIN"/>
    <property type="match status" value="1"/>
</dbReference>
<accession>A0ABS6IK74</accession>
<comment type="caution">
    <text evidence="3">The sequence shown here is derived from an EMBL/GenBank/DDBJ whole genome shotgun (WGS) entry which is preliminary data.</text>
</comment>
<name>A0ABS6IK74_9HYPH</name>
<dbReference type="InterPro" id="IPR005064">
    <property type="entry name" value="BUG"/>
</dbReference>
<gene>
    <name evidence="3" type="ORF">KQ910_14560</name>
</gene>
<comment type="similarity">
    <text evidence="1">Belongs to the UPF0065 (bug) family.</text>
</comment>
<protein>
    <recommendedName>
        <fullName evidence="5">Tripartite tricarboxylate transporter substrate binding protein</fullName>
    </recommendedName>
</protein>
<keyword evidence="4" id="KW-1185">Reference proteome</keyword>
<dbReference type="PANTHER" id="PTHR42928:SF5">
    <property type="entry name" value="BLR1237 PROTEIN"/>
    <property type="match status" value="1"/>
</dbReference>
<keyword evidence="2" id="KW-0732">Signal</keyword>